<feature type="binding site" evidence="16">
    <location>
        <begin position="6"/>
        <end position="13"/>
    </location>
    <ligand>
        <name>ATP</name>
        <dbReference type="ChEBI" id="CHEBI:30616"/>
    </ligand>
</feature>
<keyword evidence="16" id="KW-0479">Metal-binding</keyword>
<dbReference type="InterPro" id="IPR043129">
    <property type="entry name" value="ATPase_NBD"/>
</dbReference>
<evidence type="ECO:0000256" key="16">
    <source>
        <dbReference type="HAMAP-Rule" id="MF_01274"/>
    </source>
</evidence>
<evidence type="ECO:0000256" key="3">
    <source>
        <dbReference type="ARBA" id="ARBA00004496"/>
    </source>
</evidence>
<dbReference type="Proteomes" id="UP001220658">
    <property type="component" value="Unassembled WGS sequence"/>
</dbReference>
<evidence type="ECO:0000256" key="8">
    <source>
        <dbReference type="ARBA" id="ARBA00022679"/>
    </source>
</evidence>
<keyword evidence="7 16" id="KW-0963">Cytoplasm</keyword>
<comment type="subcellular location">
    <subcellularLocation>
        <location evidence="3 16">Cytoplasm</location>
    </subcellularLocation>
</comment>
<dbReference type="RefSeq" id="WP_015535642.1">
    <property type="nucleotide sequence ID" value="NZ_CALHAA010000026.1"/>
</dbReference>
<gene>
    <name evidence="16" type="primary">coaX</name>
    <name evidence="18" type="ORF">B5F14_00650</name>
    <name evidence="17" type="ORF">POG00_10195</name>
</gene>
<reference evidence="19" key="1">
    <citation type="submission" date="2017-04" db="EMBL/GenBank/DDBJ databases">
        <title>Function of individual gut microbiota members based on whole genome sequencing of pure cultures obtained from chicken caecum.</title>
        <authorList>
            <person name="Medvecky M."/>
            <person name="Cejkova D."/>
            <person name="Polansky O."/>
            <person name="Karasova D."/>
            <person name="Kubasova T."/>
            <person name="Cizek A."/>
            <person name="Rychlik I."/>
        </authorList>
    </citation>
    <scope>NUCLEOTIDE SEQUENCE [LARGE SCALE GENOMIC DNA]</scope>
    <source>
        <strain evidence="19">An178</strain>
    </source>
</reference>
<dbReference type="GO" id="GO:0015937">
    <property type="term" value="P:coenzyme A biosynthetic process"/>
    <property type="evidence" value="ECO:0007669"/>
    <property type="project" value="UniProtKB-UniRule"/>
</dbReference>
<dbReference type="GO" id="GO:0004594">
    <property type="term" value="F:pantothenate kinase activity"/>
    <property type="evidence" value="ECO:0007669"/>
    <property type="project" value="UniProtKB-UniRule"/>
</dbReference>
<dbReference type="Pfam" id="PF03309">
    <property type="entry name" value="Pan_kinase"/>
    <property type="match status" value="1"/>
</dbReference>
<evidence type="ECO:0000256" key="4">
    <source>
        <dbReference type="ARBA" id="ARBA00005225"/>
    </source>
</evidence>
<comment type="function">
    <text evidence="16">Catalyzes the phosphorylation of pantothenate (Pan), the first step in CoA biosynthesis.</text>
</comment>
<accession>A0A1Y4M201</accession>
<evidence type="ECO:0000256" key="15">
    <source>
        <dbReference type="ARBA" id="ARBA00040883"/>
    </source>
</evidence>
<comment type="subunit">
    <text evidence="5 16">Homodimer.</text>
</comment>
<keyword evidence="9 16" id="KW-0547">Nucleotide-binding</keyword>
<dbReference type="EMBL" id="NFKM01000001">
    <property type="protein sequence ID" value="OUP61929.1"/>
    <property type="molecule type" value="Genomic_DNA"/>
</dbReference>
<organism evidence="18 19">
    <name type="scientific">Faecalitalea cylindroides</name>
    <dbReference type="NCBI Taxonomy" id="39483"/>
    <lineage>
        <taxon>Bacteria</taxon>
        <taxon>Bacillati</taxon>
        <taxon>Bacillota</taxon>
        <taxon>Erysipelotrichia</taxon>
        <taxon>Erysipelotrichales</taxon>
        <taxon>Erysipelotrichaceae</taxon>
        <taxon>Faecalitalea</taxon>
    </lineage>
</organism>
<dbReference type="SUPFAM" id="SSF53067">
    <property type="entry name" value="Actin-like ATPase domain"/>
    <property type="match status" value="2"/>
</dbReference>
<comment type="caution">
    <text evidence="18">The sequence shown here is derived from an EMBL/GenBank/DDBJ whole genome shotgun (WGS) entry which is preliminary data.</text>
</comment>
<dbReference type="GO" id="GO:0046872">
    <property type="term" value="F:metal ion binding"/>
    <property type="evidence" value="ECO:0007669"/>
    <property type="project" value="UniProtKB-KW"/>
</dbReference>
<dbReference type="Gene3D" id="3.30.420.40">
    <property type="match status" value="2"/>
</dbReference>
<evidence type="ECO:0000256" key="9">
    <source>
        <dbReference type="ARBA" id="ARBA00022741"/>
    </source>
</evidence>
<dbReference type="HAMAP" id="MF_01274">
    <property type="entry name" value="Pantothen_kinase_3"/>
    <property type="match status" value="1"/>
</dbReference>
<dbReference type="UniPathway" id="UPA00241">
    <property type="reaction ID" value="UER00352"/>
</dbReference>
<dbReference type="NCBIfam" id="TIGR00671">
    <property type="entry name" value="baf"/>
    <property type="match status" value="1"/>
</dbReference>
<feature type="binding site" evidence="16">
    <location>
        <position position="129"/>
    </location>
    <ligand>
        <name>K(+)</name>
        <dbReference type="ChEBI" id="CHEBI:29103"/>
    </ligand>
</feature>
<keyword evidence="10 16" id="KW-0418">Kinase</keyword>
<feature type="binding site" evidence="16">
    <location>
        <position position="132"/>
    </location>
    <ligand>
        <name>ATP</name>
        <dbReference type="ChEBI" id="CHEBI:30616"/>
    </ligand>
</feature>
<comment type="catalytic activity">
    <reaction evidence="1 16">
        <text>(R)-pantothenate + ATP = (R)-4'-phosphopantothenate + ADP + H(+)</text>
        <dbReference type="Rhea" id="RHEA:16373"/>
        <dbReference type="ChEBI" id="CHEBI:10986"/>
        <dbReference type="ChEBI" id="CHEBI:15378"/>
        <dbReference type="ChEBI" id="CHEBI:29032"/>
        <dbReference type="ChEBI" id="CHEBI:30616"/>
        <dbReference type="ChEBI" id="CHEBI:456216"/>
        <dbReference type="EC" id="2.7.1.33"/>
    </reaction>
</comment>
<dbReference type="PANTHER" id="PTHR34265:SF1">
    <property type="entry name" value="TYPE III PANTOTHENATE KINASE"/>
    <property type="match status" value="1"/>
</dbReference>
<comment type="cofactor">
    <cofactor evidence="2">
        <name>K(+)</name>
        <dbReference type="ChEBI" id="CHEBI:29103"/>
    </cofactor>
</comment>
<evidence type="ECO:0000313" key="19">
    <source>
        <dbReference type="Proteomes" id="UP000195447"/>
    </source>
</evidence>
<comment type="similarity">
    <text evidence="14 16">Belongs to the type III pantothenate kinase family.</text>
</comment>
<feature type="binding site" evidence="16">
    <location>
        <position position="184"/>
    </location>
    <ligand>
        <name>substrate</name>
    </ligand>
</feature>
<dbReference type="GO" id="GO:0005524">
    <property type="term" value="F:ATP binding"/>
    <property type="evidence" value="ECO:0007669"/>
    <property type="project" value="UniProtKB-UniRule"/>
</dbReference>
<comment type="cofactor">
    <cofactor evidence="16">
        <name>NH4(+)</name>
        <dbReference type="ChEBI" id="CHEBI:28938"/>
    </cofactor>
    <cofactor evidence="16">
        <name>K(+)</name>
        <dbReference type="ChEBI" id="CHEBI:29103"/>
    </cofactor>
    <text evidence="16">A monovalent cation. Ammonium or potassium.</text>
</comment>
<dbReference type="GO" id="GO:0005737">
    <property type="term" value="C:cytoplasm"/>
    <property type="evidence" value="ECO:0007669"/>
    <property type="project" value="UniProtKB-SubCell"/>
</dbReference>
<evidence type="ECO:0000256" key="12">
    <source>
        <dbReference type="ARBA" id="ARBA00022958"/>
    </source>
</evidence>
<dbReference type="Proteomes" id="UP000195447">
    <property type="component" value="Unassembled WGS sequence"/>
</dbReference>
<keyword evidence="19" id="KW-1185">Reference proteome</keyword>
<feature type="binding site" evidence="16">
    <location>
        <begin position="107"/>
        <end position="110"/>
    </location>
    <ligand>
        <name>substrate</name>
    </ligand>
</feature>
<dbReference type="CDD" id="cd24015">
    <property type="entry name" value="ASKHA_NBD_PanK-III"/>
    <property type="match status" value="1"/>
</dbReference>
<keyword evidence="11 16" id="KW-0067">ATP-binding</keyword>
<keyword evidence="8 16" id="KW-0808">Transferase</keyword>
<dbReference type="EC" id="2.7.1.33" evidence="6 16"/>
<evidence type="ECO:0000256" key="10">
    <source>
        <dbReference type="ARBA" id="ARBA00022777"/>
    </source>
</evidence>
<evidence type="ECO:0000256" key="2">
    <source>
        <dbReference type="ARBA" id="ARBA00001958"/>
    </source>
</evidence>
<protein>
    <recommendedName>
        <fullName evidence="15 16">Type III pantothenate kinase</fullName>
        <ecNumber evidence="6 16">2.7.1.33</ecNumber>
    </recommendedName>
    <alternativeName>
        <fullName evidence="16">PanK-III</fullName>
    </alternativeName>
    <alternativeName>
        <fullName evidence="16">Pantothenic acid kinase</fullName>
    </alternativeName>
</protein>
<evidence type="ECO:0000313" key="17">
    <source>
        <dbReference type="EMBL" id="MDC0829069.1"/>
    </source>
</evidence>
<dbReference type="AlphaFoldDB" id="A0A1Y4M201"/>
<dbReference type="NCBIfam" id="NF009855">
    <property type="entry name" value="PRK13321.1"/>
    <property type="match status" value="1"/>
</dbReference>
<evidence type="ECO:0000256" key="1">
    <source>
        <dbReference type="ARBA" id="ARBA00001206"/>
    </source>
</evidence>
<feature type="active site" description="Proton acceptor" evidence="16">
    <location>
        <position position="109"/>
    </location>
</feature>
<keyword evidence="12 16" id="KW-0630">Potassium</keyword>
<dbReference type="GeneID" id="79876248"/>
<reference evidence="18" key="2">
    <citation type="journal article" date="2018" name="BMC Genomics">
        <title>Whole genome sequencing and function prediction of 133 gut anaerobes isolated from chicken caecum in pure cultures.</title>
        <authorList>
            <person name="Medvecky M."/>
            <person name="Cejkova D."/>
            <person name="Polansky O."/>
            <person name="Karasova D."/>
            <person name="Kubasova T."/>
            <person name="Cizek A."/>
            <person name="Rychlik I."/>
        </authorList>
    </citation>
    <scope>NUCLEOTIDE SEQUENCE</scope>
    <source>
        <strain evidence="18">An178</strain>
    </source>
</reference>
<sequence>MLVAIDIGNTNITIGIFDKDELIGNYRLTTKVRRTSDEYGFMLKTFLDNSNIHKADVDDVIVSSVVPKVMHSFRNGIKKFMEIEPIMVAPGIKSGISVQLENPKSVGSDRIADCAGAFYEYGGPVLIVDFGTATTYDYVDENGCFKAGTIGVGIETGANALWGQTAQLPEIEIKPPKTILAKNTQTEMQAGIFYQYLGGIEYTIKQFRKEVGKDFKVIATGGLGRIVCNHTKLIDVYDPNLIFKGLKIIYEKTKENK</sequence>
<name>A0A1Y4M201_9FIRM</name>
<evidence type="ECO:0000256" key="6">
    <source>
        <dbReference type="ARBA" id="ARBA00012102"/>
    </source>
</evidence>
<evidence type="ECO:0000256" key="11">
    <source>
        <dbReference type="ARBA" id="ARBA00022840"/>
    </source>
</evidence>
<comment type="pathway">
    <text evidence="4 16">Cofactor biosynthesis; coenzyme A biosynthesis; CoA from (R)-pantothenate: step 1/5.</text>
</comment>
<comment type="caution">
    <text evidence="16">Lacks conserved residue(s) required for the propagation of feature annotation.</text>
</comment>
<dbReference type="PANTHER" id="PTHR34265">
    <property type="entry name" value="TYPE III PANTOTHENATE KINASE"/>
    <property type="match status" value="1"/>
</dbReference>
<evidence type="ECO:0000256" key="5">
    <source>
        <dbReference type="ARBA" id="ARBA00011738"/>
    </source>
</evidence>
<evidence type="ECO:0000313" key="18">
    <source>
        <dbReference type="EMBL" id="OUP61929.1"/>
    </source>
</evidence>
<dbReference type="InterPro" id="IPR004619">
    <property type="entry name" value="Type_III_PanK"/>
</dbReference>
<evidence type="ECO:0000256" key="14">
    <source>
        <dbReference type="ARBA" id="ARBA00038036"/>
    </source>
</evidence>
<keyword evidence="13 16" id="KW-0173">Coenzyme A biosynthesis</keyword>
<evidence type="ECO:0000256" key="13">
    <source>
        <dbReference type="ARBA" id="ARBA00022993"/>
    </source>
</evidence>
<evidence type="ECO:0000256" key="7">
    <source>
        <dbReference type="ARBA" id="ARBA00022490"/>
    </source>
</evidence>
<reference evidence="17" key="3">
    <citation type="submission" date="2023-01" db="EMBL/GenBank/DDBJ databases">
        <title>Human gut microbiome strain richness.</title>
        <authorList>
            <person name="Chen-Liaw A."/>
        </authorList>
    </citation>
    <scope>NUCLEOTIDE SEQUENCE</scope>
    <source>
        <strain evidence="17">D55st1_G4_D55t1_190419</strain>
    </source>
</reference>
<proteinExistence type="inferred from homology"/>
<dbReference type="EMBL" id="JAQNCK010000034">
    <property type="protein sequence ID" value="MDC0829069.1"/>
    <property type="molecule type" value="Genomic_DNA"/>
</dbReference>